<name>A0AA88UXH7_9ASTE</name>
<accession>A0AA88UXH7</accession>
<keyword evidence="1" id="KW-0732">Signal</keyword>
<dbReference type="Proteomes" id="UP001188597">
    <property type="component" value="Unassembled WGS sequence"/>
</dbReference>
<gene>
    <name evidence="2" type="ORF">RJ639_026293</name>
</gene>
<protein>
    <submittedName>
        <fullName evidence="2">Uncharacterized protein</fullName>
    </submittedName>
</protein>
<evidence type="ECO:0000256" key="1">
    <source>
        <dbReference type="SAM" id="SignalP"/>
    </source>
</evidence>
<evidence type="ECO:0000313" key="3">
    <source>
        <dbReference type="Proteomes" id="UP001188597"/>
    </source>
</evidence>
<comment type="caution">
    <text evidence="2">The sequence shown here is derived from an EMBL/GenBank/DDBJ whole genome shotgun (WGS) entry which is preliminary data.</text>
</comment>
<organism evidence="2 3">
    <name type="scientific">Escallonia herrerae</name>
    <dbReference type="NCBI Taxonomy" id="1293975"/>
    <lineage>
        <taxon>Eukaryota</taxon>
        <taxon>Viridiplantae</taxon>
        <taxon>Streptophyta</taxon>
        <taxon>Embryophyta</taxon>
        <taxon>Tracheophyta</taxon>
        <taxon>Spermatophyta</taxon>
        <taxon>Magnoliopsida</taxon>
        <taxon>eudicotyledons</taxon>
        <taxon>Gunneridae</taxon>
        <taxon>Pentapetalae</taxon>
        <taxon>asterids</taxon>
        <taxon>campanulids</taxon>
        <taxon>Escalloniales</taxon>
        <taxon>Escalloniaceae</taxon>
        <taxon>Escallonia</taxon>
    </lineage>
</organism>
<feature type="chain" id="PRO_5041731747" evidence="1">
    <location>
        <begin position="22"/>
        <end position="71"/>
    </location>
</feature>
<reference evidence="2" key="1">
    <citation type="submission" date="2022-12" db="EMBL/GenBank/DDBJ databases">
        <title>Draft genome assemblies for two species of Escallonia (Escalloniales).</title>
        <authorList>
            <person name="Chanderbali A."/>
            <person name="Dervinis C."/>
            <person name="Anghel I."/>
            <person name="Soltis D."/>
            <person name="Soltis P."/>
            <person name="Zapata F."/>
        </authorList>
    </citation>
    <scope>NUCLEOTIDE SEQUENCE</scope>
    <source>
        <strain evidence="2">UCBG64.0493</strain>
        <tissue evidence="2">Leaf</tissue>
    </source>
</reference>
<sequence>MASLRLHLILFLLLHVILLLSTPITCDESRGLQALAKNGNADCLADKVANRIVHAIAPPILWRAARTSPIS</sequence>
<proteinExistence type="predicted"/>
<dbReference type="EMBL" id="JAVXUP010004087">
    <property type="protein sequence ID" value="KAK2997619.1"/>
    <property type="molecule type" value="Genomic_DNA"/>
</dbReference>
<keyword evidence="3" id="KW-1185">Reference proteome</keyword>
<feature type="signal peptide" evidence="1">
    <location>
        <begin position="1"/>
        <end position="21"/>
    </location>
</feature>
<dbReference type="AlphaFoldDB" id="A0AA88UXH7"/>
<evidence type="ECO:0000313" key="2">
    <source>
        <dbReference type="EMBL" id="KAK2997619.1"/>
    </source>
</evidence>